<reference evidence="4 5" key="1">
    <citation type="submission" date="2020-02" db="EMBL/GenBank/DDBJ databases">
        <authorList>
            <person name="Kim M.K."/>
        </authorList>
    </citation>
    <scope>NUCLEOTIDE SEQUENCE [LARGE SCALE GENOMIC DNA]</scope>
    <source>
        <strain evidence="4 5">17J57-3</strain>
    </source>
</reference>
<dbReference type="PANTHER" id="PTHR43415">
    <property type="entry name" value="SPERMIDINE N(1)-ACETYLTRANSFERASE"/>
    <property type="match status" value="1"/>
</dbReference>
<dbReference type="GO" id="GO:0016747">
    <property type="term" value="F:acyltransferase activity, transferring groups other than amino-acyl groups"/>
    <property type="evidence" value="ECO:0007669"/>
    <property type="project" value="InterPro"/>
</dbReference>
<organism evidence="4 5">
    <name type="scientific">Noviherbaspirillum galbum</name>
    <dbReference type="NCBI Taxonomy" id="2709383"/>
    <lineage>
        <taxon>Bacteria</taxon>
        <taxon>Pseudomonadati</taxon>
        <taxon>Pseudomonadota</taxon>
        <taxon>Betaproteobacteria</taxon>
        <taxon>Burkholderiales</taxon>
        <taxon>Oxalobacteraceae</taxon>
        <taxon>Noviherbaspirillum</taxon>
    </lineage>
</organism>
<gene>
    <name evidence="4" type="primary">pseG</name>
    <name evidence="4" type="ORF">G3574_01095</name>
</gene>
<dbReference type="PROSITE" id="PS51186">
    <property type="entry name" value="GNAT"/>
    <property type="match status" value="1"/>
</dbReference>
<evidence type="ECO:0000256" key="2">
    <source>
        <dbReference type="PIRSR" id="PIRSR620023-2"/>
    </source>
</evidence>
<proteinExistence type="predicted"/>
<dbReference type="InterPro" id="IPR020023">
    <property type="entry name" value="PseG"/>
</dbReference>
<dbReference type="RefSeq" id="WP_163960025.1">
    <property type="nucleotide sequence ID" value="NZ_JAAIVB010000007.1"/>
</dbReference>
<keyword evidence="5" id="KW-1185">Reference proteome</keyword>
<evidence type="ECO:0000313" key="4">
    <source>
        <dbReference type="EMBL" id="NEX59662.1"/>
    </source>
</evidence>
<comment type="caution">
    <text evidence="4">The sequence shown here is derived from an EMBL/GenBank/DDBJ whole genome shotgun (WGS) entry which is preliminary data.</text>
</comment>
<feature type="active site" description="Proton acceptor" evidence="1">
    <location>
        <position position="17"/>
    </location>
</feature>
<dbReference type="EC" id="3.6.1.57" evidence="4"/>
<feature type="domain" description="N-acetyltransferase" evidence="3">
    <location>
        <begin position="361"/>
        <end position="507"/>
    </location>
</feature>
<dbReference type="AlphaFoldDB" id="A0A6B3SMQ3"/>
<dbReference type="Pfam" id="PF13302">
    <property type="entry name" value="Acetyltransf_3"/>
    <property type="match status" value="1"/>
</dbReference>
<sequence>MLAVIRTDASLKIGSGHVMRCLTLADQLRLGGAEVIFISRLHPGHLCDLVAGKDYPVVRLPSGNDEISGDLFHSGWLGVSQQHDAEETISALAKMGGCDWLIADHYGIDARWESAARKHARHLLVLDDLADRSHQCDLLLDQGMNPGMDHRYAGMVPAACGMLTGPAYALLRPEFAQARKTLRTRDGTIRRIFVFFGGIDADNETGKALLAIAHAGSPEVAVDVVIGRANPHAAALEAQCADLPGAILYRQVDNIAELMARADLAIGAGGGAMLERCCLGLPSLLISVAANQEPGSEAAARSGNALYLGRSADVSVDLIAQAIALCHASPGLLAHLGQSASALVDGHGARRVARRLLAGDISLRRARPQDCADLHQWRNHESTRRFSGDGQPIEYAVHASWFEKTLANPDRVILIGEQEGHPVGVLRYDREGTRATVSVYLVPGQQGKGLGPELLRNGNEWIAGNWHGVEAIDAWIKPENHASRSAFQDAGYEPRYEIYSKRIRSQE</sequence>
<accession>A0A6B3SMQ3</accession>
<dbReference type="InterPro" id="IPR000182">
    <property type="entry name" value="GNAT_dom"/>
</dbReference>
<dbReference type="SUPFAM" id="SSF55729">
    <property type="entry name" value="Acyl-CoA N-acyltransferases (Nat)"/>
    <property type="match status" value="1"/>
</dbReference>
<dbReference type="GO" id="GO:0016787">
    <property type="term" value="F:hydrolase activity"/>
    <property type="evidence" value="ECO:0007669"/>
    <property type="project" value="UniProtKB-KW"/>
</dbReference>
<dbReference type="Proteomes" id="UP000482155">
    <property type="component" value="Unassembled WGS sequence"/>
</dbReference>
<keyword evidence="4" id="KW-0378">Hydrolase</keyword>
<feature type="binding site" evidence="2">
    <location>
        <position position="172"/>
    </location>
    <ligand>
        <name>substrate</name>
    </ligand>
</feature>
<evidence type="ECO:0000259" key="3">
    <source>
        <dbReference type="PROSITE" id="PS51186"/>
    </source>
</evidence>
<dbReference type="EMBL" id="JAAIVB010000007">
    <property type="protein sequence ID" value="NEX59662.1"/>
    <property type="molecule type" value="Genomic_DNA"/>
</dbReference>
<name>A0A6B3SMQ3_9BURK</name>
<dbReference type="NCBIfam" id="TIGR03590">
    <property type="entry name" value="PseG"/>
    <property type="match status" value="1"/>
</dbReference>
<dbReference type="Gene3D" id="3.40.630.30">
    <property type="match status" value="1"/>
</dbReference>
<dbReference type="Gene3D" id="3.40.50.2000">
    <property type="entry name" value="Glycogen Phosphorylase B"/>
    <property type="match status" value="1"/>
</dbReference>
<evidence type="ECO:0000256" key="1">
    <source>
        <dbReference type="PIRSR" id="PIRSR620023-1"/>
    </source>
</evidence>
<dbReference type="Gene3D" id="3.40.50.11190">
    <property type="match status" value="1"/>
</dbReference>
<dbReference type="InterPro" id="IPR016181">
    <property type="entry name" value="Acyl_CoA_acyltransferase"/>
</dbReference>
<dbReference type="SUPFAM" id="SSF53756">
    <property type="entry name" value="UDP-Glycosyltransferase/glycogen phosphorylase"/>
    <property type="match status" value="1"/>
</dbReference>
<dbReference type="PANTHER" id="PTHR43415:SF3">
    <property type="entry name" value="GNAT-FAMILY ACETYLTRANSFERASE"/>
    <property type="match status" value="1"/>
</dbReference>
<feature type="binding site" evidence="2">
    <location>
        <position position="275"/>
    </location>
    <ligand>
        <name>substrate</name>
    </ligand>
</feature>
<protein>
    <submittedName>
        <fullName evidence="4">UDP-2,4-diacetamido-2,4, 6-trideoxy-beta-L-altropyranose hydrolase</fullName>
        <ecNumber evidence="4">3.6.1.57</ecNumber>
    </submittedName>
</protein>
<evidence type="ECO:0000313" key="5">
    <source>
        <dbReference type="Proteomes" id="UP000482155"/>
    </source>
</evidence>